<dbReference type="SUPFAM" id="SSF50789">
    <property type="entry name" value="Herpes virus serine proteinase, assemblin"/>
    <property type="match status" value="1"/>
</dbReference>
<dbReference type="Proteomes" id="UP000295122">
    <property type="component" value="Unassembled WGS sequence"/>
</dbReference>
<protein>
    <submittedName>
        <fullName evidence="5">Prohead peptidase</fullName>
    </submittedName>
</protein>
<evidence type="ECO:0000256" key="3">
    <source>
        <dbReference type="ARBA" id="ARBA00022801"/>
    </source>
</evidence>
<keyword evidence="1" id="KW-1188">Viral release from host cell</keyword>
<evidence type="ECO:0000259" key="4">
    <source>
        <dbReference type="Pfam" id="PF04586"/>
    </source>
</evidence>
<dbReference type="RefSeq" id="WP_208111572.1">
    <property type="nucleotide sequence ID" value="NZ_SNZR01000014.1"/>
</dbReference>
<evidence type="ECO:0000256" key="1">
    <source>
        <dbReference type="ARBA" id="ARBA00022612"/>
    </source>
</evidence>
<feature type="domain" description="Prohead serine protease" evidence="4">
    <location>
        <begin position="10"/>
        <end position="163"/>
    </location>
</feature>
<sequence>MNLKIRDLDLSVKAVDAKTGRFSGYASVWGAVDSYRETVAPGAFAESLAATTAKGRKLPILWQHRSGEPIGHWTDLKEDERGLYGEGELWLDESPYARLARKGLAAGAVTGLSIGYYVQDDSYDETTRIRTLKRLDLREVSIVTDPALEEARVDTIKAKLAAGERISERDFGRVLRERGFSRSDADEIAAVGFKAWAAGAGRPQAIPSGLGDLTKALSGLSLPSL</sequence>
<proteinExistence type="predicted"/>
<dbReference type="Pfam" id="PF04586">
    <property type="entry name" value="Peptidase_S78"/>
    <property type="match status" value="1"/>
</dbReference>
<evidence type="ECO:0000256" key="2">
    <source>
        <dbReference type="ARBA" id="ARBA00022670"/>
    </source>
</evidence>
<gene>
    <name evidence="5" type="ORF">EV668_3606</name>
</gene>
<dbReference type="GO" id="GO:0006508">
    <property type="term" value="P:proteolysis"/>
    <property type="evidence" value="ECO:0007669"/>
    <property type="project" value="UniProtKB-KW"/>
</dbReference>
<name>A0A4R7BTP1_9HYPH</name>
<dbReference type="AlphaFoldDB" id="A0A4R7BTP1"/>
<dbReference type="EMBL" id="SNZR01000014">
    <property type="protein sequence ID" value="TDR89118.1"/>
    <property type="molecule type" value="Genomic_DNA"/>
</dbReference>
<dbReference type="GO" id="GO:0008233">
    <property type="term" value="F:peptidase activity"/>
    <property type="evidence" value="ECO:0007669"/>
    <property type="project" value="UniProtKB-KW"/>
</dbReference>
<reference evidence="5 6" key="1">
    <citation type="submission" date="2019-03" db="EMBL/GenBank/DDBJ databases">
        <title>Genomic Encyclopedia of Type Strains, Phase IV (KMG-IV): sequencing the most valuable type-strain genomes for metagenomic binning, comparative biology and taxonomic classification.</title>
        <authorList>
            <person name="Goeker M."/>
        </authorList>
    </citation>
    <scope>NUCLEOTIDE SEQUENCE [LARGE SCALE GENOMIC DNA]</scope>
    <source>
        <strain evidence="5 6">DSM 25903</strain>
    </source>
</reference>
<keyword evidence="6" id="KW-1185">Reference proteome</keyword>
<evidence type="ECO:0000313" key="5">
    <source>
        <dbReference type="EMBL" id="TDR89118.1"/>
    </source>
</evidence>
<dbReference type="NCBIfam" id="TIGR01543">
    <property type="entry name" value="proheadase_HK97"/>
    <property type="match status" value="1"/>
</dbReference>
<dbReference type="InterPro" id="IPR006433">
    <property type="entry name" value="Prohead_protease"/>
</dbReference>
<comment type="caution">
    <text evidence="5">The sequence shown here is derived from an EMBL/GenBank/DDBJ whole genome shotgun (WGS) entry which is preliminary data.</text>
</comment>
<accession>A0A4R7BTP1</accession>
<keyword evidence="3" id="KW-0378">Hydrolase</keyword>
<evidence type="ECO:0000313" key="6">
    <source>
        <dbReference type="Proteomes" id="UP000295122"/>
    </source>
</evidence>
<keyword evidence="2" id="KW-0645">Protease</keyword>
<dbReference type="InterPro" id="IPR054613">
    <property type="entry name" value="Peptidase_S78_dom"/>
</dbReference>
<organism evidence="5 6">
    <name type="scientific">Enterovirga rhinocerotis</name>
    <dbReference type="NCBI Taxonomy" id="1339210"/>
    <lineage>
        <taxon>Bacteria</taxon>
        <taxon>Pseudomonadati</taxon>
        <taxon>Pseudomonadota</taxon>
        <taxon>Alphaproteobacteria</taxon>
        <taxon>Hyphomicrobiales</taxon>
        <taxon>Methylobacteriaceae</taxon>
        <taxon>Enterovirga</taxon>
    </lineage>
</organism>